<dbReference type="InterPro" id="IPR000421">
    <property type="entry name" value="FA58C"/>
</dbReference>
<gene>
    <name evidence="6" type="ORF">MTX78_23555</name>
</gene>
<dbReference type="InterPro" id="IPR006102">
    <property type="entry name" value="Ig-like_GH2"/>
</dbReference>
<dbReference type="Pfam" id="PF22666">
    <property type="entry name" value="Glyco_hydro_2_N2"/>
    <property type="match status" value="1"/>
</dbReference>
<reference evidence="6 7" key="1">
    <citation type="submission" date="2022-03" db="EMBL/GenBank/DDBJ databases">
        <title>Hymenobactersp. isolated from the air.</title>
        <authorList>
            <person name="Won M."/>
            <person name="Kwon S.-W."/>
        </authorList>
    </citation>
    <scope>NUCLEOTIDE SEQUENCE [LARGE SCALE GENOMIC DNA]</scope>
    <source>
        <strain evidence="6 7">KACC 21982</strain>
        <plasmid evidence="6 7">unnamed1</plasmid>
    </source>
</reference>
<dbReference type="InterPro" id="IPR008979">
    <property type="entry name" value="Galactose-bd-like_sf"/>
</dbReference>
<dbReference type="Pfam" id="PF02836">
    <property type="entry name" value="Glyco_hydro_2_C"/>
    <property type="match status" value="1"/>
</dbReference>
<dbReference type="SUPFAM" id="SSF49785">
    <property type="entry name" value="Galactose-binding domain-like"/>
    <property type="match status" value="2"/>
</dbReference>
<keyword evidence="3" id="KW-0326">Glycosidase</keyword>
<evidence type="ECO:0000259" key="5">
    <source>
        <dbReference type="PROSITE" id="PS50022"/>
    </source>
</evidence>
<evidence type="ECO:0000256" key="3">
    <source>
        <dbReference type="ARBA" id="ARBA00023295"/>
    </source>
</evidence>
<feature type="signal peptide" evidence="4">
    <location>
        <begin position="1"/>
        <end position="31"/>
    </location>
</feature>
<organism evidence="6 7">
    <name type="scientific">Hymenobacter tibetensis</name>
    <dbReference type="NCBI Taxonomy" id="497967"/>
    <lineage>
        <taxon>Bacteria</taxon>
        <taxon>Pseudomonadati</taxon>
        <taxon>Bacteroidota</taxon>
        <taxon>Cytophagia</taxon>
        <taxon>Cytophagales</taxon>
        <taxon>Hymenobacteraceae</taxon>
        <taxon>Hymenobacter</taxon>
    </lineage>
</organism>
<name>A0ABY4D4W5_9BACT</name>
<dbReference type="InterPro" id="IPR040605">
    <property type="entry name" value="Glyco_hydro2_dom5"/>
</dbReference>
<dbReference type="InterPro" id="IPR054593">
    <property type="entry name" value="Beta-mannosidase-like_N2"/>
</dbReference>
<feature type="domain" description="F5/8 type C" evidence="5">
    <location>
        <begin position="832"/>
        <end position="972"/>
    </location>
</feature>
<dbReference type="InterPro" id="IPR032311">
    <property type="entry name" value="DUF4982"/>
</dbReference>
<keyword evidence="2" id="KW-0378">Hydrolase</keyword>
<accession>A0ABY4D4W5</accession>
<dbReference type="Pfam" id="PF00703">
    <property type="entry name" value="Glyco_hydro_2"/>
    <property type="match status" value="1"/>
</dbReference>
<evidence type="ECO:0000313" key="6">
    <source>
        <dbReference type="EMBL" id="UOG77326.1"/>
    </source>
</evidence>
<dbReference type="RefSeq" id="WP_243803056.1">
    <property type="nucleotide sequence ID" value="NZ_CP094670.1"/>
</dbReference>
<dbReference type="Proteomes" id="UP000831113">
    <property type="component" value="Plasmid unnamed1"/>
</dbReference>
<evidence type="ECO:0000256" key="2">
    <source>
        <dbReference type="ARBA" id="ARBA00022801"/>
    </source>
</evidence>
<sequence>MTICFGFVKCPPLPASVLLVAGLLSSSPLRAQQLPGGARVTYNFNPAWQVYVGEVAGAEQVGFNDKRWKTVALPWAWNEDEAFKKDIKDLSTGVAWYRKHFRLPAQAASQKVLVEFEGVRQHGQVYVNGQLVGEHENGVMAFGFDISKYLKPAGQENVLAVRTNNDWDYKEKKSGQTYQWSNRNFNANYGGIPKNVYLHVVNPLHQTLPLYAGLGTTGVYVHARDFNIPAREATISAEAQVVNEDTTPHTFDYEVLVEDAEGKVVKTFAGPATTLQPGETKVVSASARLSGLNFWSWGYGYLYKVHTLLKVNGKPTDKVTTRTGFRKTEFGNGLIKLNDRVLMMHGYAQRTSNEWPAVGVSVPAWLSDYSNGLMVESNANLVRWMHVTPWKQDVESCDRVGLLQAMPAGDAEKDVTGPRWTQRTELMRDAIIYNRNNPSIVFYESGNESISAEHMQEMKALRDQYDPYGGRAIGSREMLDIEIAEYGGEMLYINKSAKHPMWAMEYSRDEGLRKYWDEFSPPFHKDGAGPLYKNADASEYNRNQDTHAHENVMRWYDYWRERPGTGKRVNSGGVNIVFSDTNTHYRGAENYRRSGEVDALRIAKDGFYAHQVMWDGWVEPEKQRTHIIGHWNYQAGVTKDVTVVSSGEKVELLLNGKSLGFGEQSHRFLYTFKNVAWQPGTLRAVSYNSQGQKASEAEHQTAGAPVALRLTPIVSPAGLHATGADLALVQVEVVDAQGRRCPTALDMVSFTLTGAAEWRGGLAQGPDNHILSKSLPVEGGVNRVLLRTTAKAGTIKLQATAAGLKSAALSLKSRAVPQQHGLATELPGAALAGSLQRGPTPATPAFTASRAPLTITSVTAGSNAEKAKLTFDDNELSEWSSAGPVASAWIQYDLERPAAISEVAMKLVDWRSSQYPIRILVDGKQAFVGLTERTLGYFTAAFPAVTGKTLRIELTGASRNQDAYNIVEITGQKDPAAGGNQPKAKATLGLVEVEAYEKATGQLVK</sequence>
<keyword evidence="4" id="KW-0732">Signal</keyword>
<dbReference type="InterPro" id="IPR006103">
    <property type="entry name" value="Glyco_hydro_2_cat"/>
</dbReference>
<dbReference type="Gene3D" id="3.20.20.80">
    <property type="entry name" value="Glycosidases"/>
    <property type="match status" value="1"/>
</dbReference>
<evidence type="ECO:0000256" key="1">
    <source>
        <dbReference type="ARBA" id="ARBA00007401"/>
    </source>
</evidence>
<dbReference type="Gene3D" id="2.60.120.260">
    <property type="entry name" value="Galactose-binding domain-like"/>
    <property type="match status" value="2"/>
</dbReference>
<evidence type="ECO:0000256" key="4">
    <source>
        <dbReference type="SAM" id="SignalP"/>
    </source>
</evidence>
<dbReference type="InterPro" id="IPR017853">
    <property type="entry name" value="GH"/>
</dbReference>
<dbReference type="SUPFAM" id="SSF49303">
    <property type="entry name" value="beta-Galactosidase/glucuronidase domain"/>
    <property type="match status" value="1"/>
</dbReference>
<dbReference type="InterPro" id="IPR013783">
    <property type="entry name" value="Ig-like_fold"/>
</dbReference>
<proteinExistence type="inferred from homology"/>
<dbReference type="PANTHER" id="PTHR42732">
    <property type="entry name" value="BETA-GALACTOSIDASE"/>
    <property type="match status" value="1"/>
</dbReference>
<protein>
    <submittedName>
        <fullName evidence="6">DUF4982 domain-containing protein</fullName>
    </submittedName>
</protein>
<dbReference type="InterPro" id="IPR051913">
    <property type="entry name" value="GH2_Domain-Containing"/>
</dbReference>
<evidence type="ECO:0000313" key="7">
    <source>
        <dbReference type="Proteomes" id="UP000831113"/>
    </source>
</evidence>
<dbReference type="Pfam" id="PF18565">
    <property type="entry name" value="Glyco_hydro2_C5"/>
    <property type="match status" value="1"/>
</dbReference>
<dbReference type="InterPro" id="IPR036156">
    <property type="entry name" value="Beta-gal/glucu_dom_sf"/>
</dbReference>
<keyword evidence="6" id="KW-0614">Plasmid</keyword>
<dbReference type="PANTHER" id="PTHR42732:SF1">
    <property type="entry name" value="BETA-MANNOSIDASE"/>
    <property type="match status" value="1"/>
</dbReference>
<dbReference type="Pfam" id="PF16355">
    <property type="entry name" value="DUF4982"/>
    <property type="match status" value="1"/>
</dbReference>
<keyword evidence="7" id="KW-1185">Reference proteome</keyword>
<feature type="chain" id="PRO_5046918575" evidence="4">
    <location>
        <begin position="32"/>
        <end position="1005"/>
    </location>
</feature>
<comment type="similarity">
    <text evidence="1">Belongs to the glycosyl hydrolase 2 family.</text>
</comment>
<geneLocation type="plasmid" evidence="6 7">
    <name>unnamed1</name>
</geneLocation>
<dbReference type="PROSITE" id="PS50022">
    <property type="entry name" value="FA58C_3"/>
    <property type="match status" value="1"/>
</dbReference>
<dbReference type="Gene3D" id="2.60.40.10">
    <property type="entry name" value="Immunoglobulins"/>
    <property type="match status" value="3"/>
</dbReference>
<dbReference type="SUPFAM" id="SSF51445">
    <property type="entry name" value="(Trans)glycosidases"/>
    <property type="match status" value="1"/>
</dbReference>
<dbReference type="EMBL" id="CP094670">
    <property type="protein sequence ID" value="UOG77326.1"/>
    <property type="molecule type" value="Genomic_DNA"/>
</dbReference>